<proteinExistence type="predicted"/>
<dbReference type="PROSITE" id="PS51857">
    <property type="entry name" value="CSD_2"/>
    <property type="match status" value="1"/>
</dbReference>
<dbReference type="Gene3D" id="3.30.160.100">
    <property type="entry name" value="Ribosome hibernation promotion factor-like"/>
    <property type="match status" value="1"/>
</dbReference>
<comment type="caution">
    <text evidence="2">The sequence shown here is derived from an EMBL/GenBank/DDBJ whole genome shotgun (WGS) entry which is preliminary data.</text>
</comment>
<dbReference type="RefSeq" id="WP_190290319.1">
    <property type="nucleotide sequence ID" value="NZ_JABFCZ010000005.1"/>
</dbReference>
<organism evidence="2 3">
    <name type="scientific">Roseibium aggregatum</name>
    <dbReference type="NCBI Taxonomy" id="187304"/>
    <lineage>
        <taxon>Bacteria</taxon>
        <taxon>Pseudomonadati</taxon>
        <taxon>Pseudomonadota</taxon>
        <taxon>Alphaproteobacteria</taxon>
        <taxon>Hyphomicrobiales</taxon>
        <taxon>Stappiaceae</taxon>
        <taxon>Roseibium</taxon>
    </lineage>
</organism>
<dbReference type="EMBL" id="JABFCZ010000005">
    <property type="protein sequence ID" value="MBD1545641.1"/>
    <property type="molecule type" value="Genomic_DNA"/>
</dbReference>
<reference evidence="2" key="1">
    <citation type="submission" date="2020-05" db="EMBL/GenBank/DDBJ databases">
        <title>Identification of trans-AT polyketide cluster in two marine bacteria, producers of a novel glutaramide-containing polyketide sesbanimide D and analogs.</title>
        <authorList>
            <person name="Kacar D."/>
            <person name="Rodriguez P."/>
            <person name="Canedo L."/>
            <person name="Gonzalez E."/>
            <person name="Galan B."/>
            <person name="De La Calle F."/>
            <person name="Garcia J.L."/>
        </authorList>
    </citation>
    <scope>NUCLEOTIDE SEQUENCE</scope>
    <source>
        <strain evidence="2">PHM038</strain>
    </source>
</reference>
<dbReference type="InterPro" id="IPR002059">
    <property type="entry name" value="CSP_DNA-bd"/>
</dbReference>
<evidence type="ECO:0000259" key="1">
    <source>
        <dbReference type="PROSITE" id="PS51857"/>
    </source>
</evidence>
<dbReference type="GO" id="GO:0003676">
    <property type="term" value="F:nucleic acid binding"/>
    <property type="evidence" value="ECO:0007669"/>
    <property type="project" value="InterPro"/>
</dbReference>
<dbReference type="Pfam" id="PF00313">
    <property type="entry name" value="CSD"/>
    <property type="match status" value="1"/>
</dbReference>
<accession>A0A926NWI8</accession>
<dbReference type="InterPro" id="IPR003489">
    <property type="entry name" value="RHF/RaiA"/>
</dbReference>
<sequence>MDSPANITFRHMEPTPAVRDDIESRIADLEKFHHHVISCNVVVSGPSQKHETGQEFHVQVTVQVPGQNITVSDKLGRSEATPDLSLLINRVFEAADRQLRERTRVMGGLEVKHHAEIMHGTIDRLFEGEGYGFITAENGDEVYFEMDNLTNGDWKKLRVDMKVKFREGIGDKGPYAMNVSVSS</sequence>
<dbReference type="SUPFAM" id="SSF69754">
    <property type="entry name" value="Ribosome binding protein Y (YfiA homologue)"/>
    <property type="match status" value="1"/>
</dbReference>
<dbReference type="InterPro" id="IPR012340">
    <property type="entry name" value="NA-bd_OB-fold"/>
</dbReference>
<dbReference type="Gene3D" id="2.40.50.140">
    <property type="entry name" value="Nucleic acid-binding proteins"/>
    <property type="match status" value="1"/>
</dbReference>
<dbReference type="Pfam" id="PF02482">
    <property type="entry name" value="Ribosomal_S30AE"/>
    <property type="match status" value="1"/>
</dbReference>
<protein>
    <submittedName>
        <fullName evidence="2">HPF/RaiA family ribosome-associated protein</fullName>
    </submittedName>
</protein>
<evidence type="ECO:0000313" key="2">
    <source>
        <dbReference type="EMBL" id="MBD1545641.1"/>
    </source>
</evidence>
<dbReference type="InterPro" id="IPR036567">
    <property type="entry name" value="RHF-like"/>
</dbReference>
<dbReference type="SUPFAM" id="SSF50249">
    <property type="entry name" value="Nucleic acid-binding proteins"/>
    <property type="match status" value="1"/>
</dbReference>
<feature type="domain" description="CSD" evidence="1">
    <location>
        <begin position="117"/>
        <end position="181"/>
    </location>
</feature>
<evidence type="ECO:0000313" key="3">
    <source>
        <dbReference type="Proteomes" id="UP000598467"/>
    </source>
</evidence>
<dbReference type="AlphaFoldDB" id="A0A926NWI8"/>
<dbReference type="Proteomes" id="UP000598467">
    <property type="component" value="Unassembled WGS sequence"/>
</dbReference>
<gene>
    <name evidence="2" type="ORF">HK439_05165</name>
</gene>
<name>A0A926NWI8_9HYPH</name>